<feature type="region of interest" description="Disordered" evidence="1">
    <location>
        <begin position="61"/>
        <end position="86"/>
    </location>
</feature>
<feature type="compositionally biased region" description="Basic and acidic residues" evidence="1">
    <location>
        <begin position="462"/>
        <end position="472"/>
    </location>
</feature>
<evidence type="ECO:0000313" key="3">
    <source>
        <dbReference type="Proteomes" id="UP000053593"/>
    </source>
</evidence>
<organism evidence="2 3">
    <name type="scientific">Collybiopsis luxurians FD-317 M1</name>
    <dbReference type="NCBI Taxonomy" id="944289"/>
    <lineage>
        <taxon>Eukaryota</taxon>
        <taxon>Fungi</taxon>
        <taxon>Dikarya</taxon>
        <taxon>Basidiomycota</taxon>
        <taxon>Agaricomycotina</taxon>
        <taxon>Agaricomycetes</taxon>
        <taxon>Agaricomycetidae</taxon>
        <taxon>Agaricales</taxon>
        <taxon>Marasmiineae</taxon>
        <taxon>Omphalotaceae</taxon>
        <taxon>Collybiopsis</taxon>
        <taxon>Collybiopsis luxurians</taxon>
    </lineage>
</organism>
<dbReference type="EMBL" id="KN834798">
    <property type="protein sequence ID" value="KIK56463.1"/>
    <property type="molecule type" value="Genomic_DNA"/>
</dbReference>
<feature type="compositionally biased region" description="Polar residues" evidence="1">
    <location>
        <begin position="338"/>
        <end position="354"/>
    </location>
</feature>
<feature type="region of interest" description="Disordered" evidence="1">
    <location>
        <begin position="791"/>
        <end position="828"/>
    </location>
</feature>
<dbReference type="OrthoDB" id="3062477at2759"/>
<evidence type="ECO:0000256" key="1">
    <source>
        <dbReference type="SAM" id="MobiDB-lite"/>
    </source>
</evidence>
<feature type="compositionally biased region" description="Basic and acidic residues" evidence="1">
    <location>
        <begin position="797"/>
        <end position="821"/>
    </location>
</feature>
<feature type="region of interest" description="Disordered" evidence="1">
    <location>
        <begin position="401"/>
        <end position="520"/>
    </location>
</feature>
<proteinExistence type="predicted"/>
<dbReference type="AlphaFoldDB" id="A0A0D0CMM0"/>
<dbReference type="HOGENOM" id="CLU_358639_0_0_1"/>
<accession>A0A0D0CMM0</accession>
<feature type="compositionally biased region" description="Acidic residues" evidence="1">
    <location>
        <begin position="489"/>
        <end position="498"/>
    </location>
</feature>
<name>A0A0D0CMM0_9AGAR</name>
<keyword evidence="3" id="KW-1185">Reference proteome</keyword>
<sequence length="828" mass="91320">MTYNSREQLLNKITKLTNTLATKRIELTYAATASGRKTREKHIEKWMVELEQAQTALANLEKTDAGRSFSPLSPVPGEEEESKGSVNTLIHQNTGSVRESTLASEDKLTGSITNSRANDPPADPSETSLLSSPPAHTHKEPIESKKEGGVSLETKEHDEPAPRNEGHDDMHSIDRQPPAAMEDRSPVTDNQGPQELGMSLPDTVAVLDHQSSTNPADDISSTERRLAKLINTLDQAIVIPGPPSTQNVARYQDPLSRKIDSVKTIWRPELPKLESPAQNSTDELPIHWTNDDSLIGGISAQSTSPGPSGIVADAKEMVDGHNINVNMGAQTDMESDGTGKTSLEPDSTGQSNGSALADAGKDSIQSHVLPTNDQTHGASLEALYAMAEELGVELQTLPPLPIKVETPEGPLQPMEQRFSKGKAKAKSKSVGPATSENKGQHIPGISVKSEGERGKKRKRNDTKHQSGEDEGGHGGMQSKKKREKFSDYIEIDGEEVGETDNHVIGPSSFKRGGNHGEDALNLRSTGYTLIDGKKKLDDEEYVDADADASAEDSKDIKKSDKKAQLWQKDMAEAMTEKWLEKGNEAWSAWYSDPDENPLPPGVRLRARTVAEYCPQLATTCERMSLEVLTSEAGTTRCLAHTHMHVFNQHDQVGSTKGYKATGTPHPAVPAQEKPEEGFLHCRCRIDTALMELYFFKTGKIASEKRGPDGEILEEPVVEGWCGMRLQPCLRVLIFNQVVRDMAWSLDCIWERRENEKGQWVIPITPIERQMKFITRQFKQLSWLQAQADIEMQTRMQQTEEDKGKAEENEQKGEENKQKAGENDMDIDS</sequence>
<reference evidence="2 3" key="1">
    <citation type="submission" date="2014-04" db="EMBL/GenBank/DDBJ databases">
        <title>Evolutionary Origins and Diversification of the Mycorrhizal Mutualists.</title>
        <authorList>
            <consortium name="DOE Joint Genome Institute"/>
            <consortium name="Mycorrhizal Genomics Consortium"/>
            <person name="Kohler A."/>
            <person name="Kuo A."/>
            <person name="Nagy L.G."/>
            <person name="Floudas D."/>
            <person name="Copeland A."/>
            <person name="Barry K.W."/>
            <person name="Cichocki N."/>
            <person name="Veneault-Fourrey C."/>
            <person name="LaButti K."/>
            <person name="Lindquist E.A."/>
            <person name="Lipzen A."/>
            <person name="Lundell T."/>
            <person name="Morin E."/>
            <person name="Murat C."/>
            <person name="Riley R."/>
            <person name="Ohm R."/>
            <person name="Sun H."/>
            <person name="Tunlid A."/>
            <person name="Henrissat B."/>
            <person name="Grigoriev I.V."/>
            <person name="Hibbett D.S."/>
            <person name="Martin F."/>
        </authorList>
    </citation>
    <scope>NUCLEOTIDE SEQUENCE [LARGE SCALE GENOMIC DNA]</scope>
    <source>
        <strain evidence="2 3">FD-317 M1</strain>
    </source>
</reference>
<evidence type="ECO:0000313" key="2">
    <source>
        <dbReference type="EMBL" id="KIK56463.1"/>
    </source>
</evidence>
<dbReference type="Proteomes" id="UP000053593">
    <property type="component" value="Unassembled WGS sequence"/>
</dbReference>
<feature type="compositionally biased region" description="Basic and acidic residues" evidence="1">
    <location>
        <begin position="137"/>
        <end position="174"/>
    </location>
</feature>
<feature type="region of interest" description="Disordered" evidence="1">
    <location>
        <begin position="327"/>
        <end position="358"/>
    </location>
</feature>
<protein>
    <submittedName>
        <fullName evidence="2">Uncharacterized protein</fullName>
    </submittedName>
</protein>
<feature type="region of interest" description="Disordered" evidence="1">
    <location>
        <begin position="109"/>
        <end position="198"/>
    </location>
</feature>
<gene>
    <name evidence="2" type="ORF">GYMLUDRAFT_62071</name>
</gene>